<accession>A0AAV2T0I3</accession>
<gene>
    <name evidence="3" type="ORF">CDAUBV1_LOCUS3146</name>
</gene>
<keyword evidence="2" id="KW-1133">Transmembrane helix</keyword>
<reference evidence="3" key="1">
    <citation type="submission" date="2024-06" db="EMBL/GenBank/DDBJ databases">
        <authorList>
            <person name="Liu X."/>
            <person name="Lenzi L."/>
            <person name="Haldenby T S."/>
            <person name="Uol C."/>
        </authorList>
    </citation>
    <scope>NUCLEOTIDE SEQUENCE</scope>
</reference>
<evidence type="ECO:0000256" key="1">
    <source>
        <dbReference type="SAM" id="MobiDB-lite"/>
    </source>
</evidence>
<proteinExistence type="predicted"/>
<feature type="compositionally biased region" description="Polar residues" evidence="1">
    <location>
        <begin position="121"/>
        <end position="148"/>
    </location>
</feature>
<name>A0AAV2T0I3_CALDB</name>
<evidence type="ECO:0000313" key="3">
    <source>
        <dbReference type="EMBL" id="CAL5130947.1"/>
    </source>
</evidence>
<feature type="region of interest" description="Disordered" evidence="1">
    <location>
        <begin position="250"/>
        <end position="345"/>
    </location>
</feature>
<dbReference type="Proteomes" id="UP001497525">
    <property type="component" value="Unassembled WGS sequence"/>
</dbReference>
<keyword evidence="2" id="KW-0812">Transmembrane</keyword>
<dbReference type="AlphaFoldDB" id="A0AAV2T0I3"/>
<feature type="region of interest" description="Disordered" evidence="1">
    <location>
        <begin position="181"/>
        <end position="200"/>
    </location>
</feature>
<comment type="caution">
    <text evidence="3">The sequence shown here is derived from an EMBL/GenBank/DDBJ whole genome shotgun (WGS) entry which is preliminary data.</text>
</comment>
<dbReference type="EMBL" id="CAXLJL010000078">
    <property type="protein sequence ID" value="CAL5130947.1"/>
    <property type="molecule type" value="Genomic_DNA"/>
</dbReference>
<feature type="region of interest" description="Disordered" evidence="1">
    <location>
        <begin position="118"/>
        <end position="152"/>
    </location>
</feature>
<feature type="non-terminal residue" evidence="3">
    <location>
        <position position="1"/>
    </location>
</feature>
<protein>
    <submittedName>
        <fullName evidence="3">Uncharacterized protein</fullName>
    </submittedName>
</protein>
<sequence>FESVATDGSITLGATFEDVPLLALFCEICLETNLRSCALNLALQCHILDRSAAINVEEQTRHTPNPIVVRPMGRRNPTAMDDDYLSVDHTPVGLSADLWSRVHHLCSSQSAYVARNVSPPVLTNGNKRDQLSNGTNGGNNHDAVTNGNDPHPDELVASSAGVVSHFLQVNDFSVKEEQLRAQVHASQNQSGDSEDSQVINPISNDLTVKTEMSEDTAAVINDDYLTGAYAEVSHFIPHRNGGEVDYDWDSFTDGSPPITDAAKGSQVIPHTAAGSESSRPTELVKQPNGDGESVPGPENFSPARDDDESQNHIPTRHLESSPVVMRRTSILRPTNKSTDEAFGERPKTVHKHVRFSLGSAHPSPALEAEYGGRSNRRRLIDFARRRQMLANNMDPSEYVSGDLLYTALLPNSYSLVSITTGLLKRLIGIFLFPVHVRFVVLVWFFLILLFTALSSLWVCCSTLHLPLADLISSVHNRQKFDAKLLTGQTPSSSVEHVCISLLHWLVQYMPDFLGH</sequence>
<feature type="transmembrane region" description="Helical" evidence="2">
    <location>
        <begin position="435"/>
        <end position="458"/>
    </location>
</feature>
<organism evidence="3 4">
    <name type="scientific">Calicophoron daubneyi</name>
    <name type="common">Rumen fluke</name>
    <name type="synonym">Paramphistomum daubneyi</name>
    <dbReference type="NCBI Taxonomy" id="300641"/>
    <lineage>
        <taxon>Eukaryota</taxon>
        <taxon>Metazoa</taxon>
        <taxon>Spiralia</taxon>
        <taxon>Lophotrochozoa</taxon>
        <taxon>Platyhelminthes</taxon>
        <taxon>Trematoda</taxon>
        <taxon>Digenea</taxon>
        <taxon>Plagiorchiida</taxon>
        <taxon>Pronocephalata</taxon>
        <taxon>Paramphistomoidea</taxon>
        <taxon>Paramphistomidae</taxon>
        <taxon>Calicophoron</taxon>
    </lineage>
</organism>
<evidence type="ECO:0000256" key="2">
    <source>
        <dbReference type="SAM" id="Phobius"/>
    </source>
</evidence>
<feature type="compositionally biased region" description="Polar residues" evidence="1">
    <location>
        <begin position="184"/>
        <end position="200"/>
    </location>
</feature>
<evidence type="ECO:0000313" key="4">
    <source>
        <dbReference type="Proteomes" id="UP001497525"/>
    </source>
</evidence>
<keyword evidence="2" id="KW-0472">Membrane</keyword>